<evidence type="ECO:0000256" key="1">
    <source>
        <dbReference type="SAM" id="MobiDB-lite"/>
    </source>
</evidence>
<dbReference type="OrthoDB" id="3793432at2759"/>
<feature type="domain" description="Probable double zinc ribbon" evidence="2">
    <location>
        <begin position="72"/>
        <end position="202"/>
    </location>
</feature>
<evidence type="ECO:0000313" key="4">
    <source>
        <dbReference type="Proteomes" id="UP000193144"/>
    </source>
</evidence>
<protein>
    <recommendedName>
        <fullName evidence="2">Probable double zinc ribbon domain-containing protein</fullName>
    </recommendedName>
</protein>
<keyword evidence="4" id="KW-1185">Reference proteome</keyword>
<dbReference type="Proteomes" id="UP000193144">
    <property type="component" value="Unassembled WGS sequence"/>
</dbReference>
<proteinExistence type="predicted"/>
<comment type="caution">
    <text evidence="3">The sequence shown here is derived from an EMBL/GenBank/DDBJ whole genome shotgun (WGS) entry which is preliminary data.</text>
</comment>
<name>A0A1Y2A1I0_9PLEO</name>
<dbReference type="Pfam" id="PF26652">
    <property type="entry name" value="Zn_ribbon_double"/>
    <property type="match status" value="1"/>
</dbReference>
<feature type="compositionally biased region" description="Basic residues" evidence="1">
    <location>
        <begin position="292"/>
        <end position="305"/>
    </location>
</feature>
<feature type="region of interest" description="Disordered" evidence="1">
    <location>
        <begin position="279"/>
        <end position="305"/>
    </location>
</feature>
<sequence length="305" mass="34710">MQLHSKLTPPKTTPFKMFLSRERKVPPADLVNQRQTALEKKLRSAERVERETERDVCYPTNIHTRLGFPADGAFYCCHGHENHLVHYKGDHPFKYLTCGTCKHKFCSRCQASNVLSKNVLSQSDPVPVPPMPNREVPYGQVCPSCGLSHRALRVKTHKFGKSLDAVKFGDIVCPCGRLSSTSWLRFGIGRSDDYQNNPNGTYIRSVVRRTERRVSELRPSDNSPPAYETIIPPPAYRPPTPQALATETLLVYEPQSREREPVNIDHRYARNNTLRPQLCGAHSLPTEGGGLQRRKAFRRKTDRPR</sequence>
<dbReference type="AlphaFoldDB" id="A0A1Y2A1I0"/>
<dbReference type="InterPro" id="IPR058253">
    <property type="entry name" value="Zn_ribbon_double"/>
</dbReference>
<organism evidence="3 4">
    <name type="scientific">Clohesyomyces aquaticus</name>
    <dbReference type="NCBI Taxonomy" id="1231657"/>
    <lineage>
        <taxon>Eukaryota</taxon>
        <taxon>Fungi</taxon>
        <taxon>Dikarya</taxon>
        <taxon>Ascomycota</taxon>
        <taxon>Pezizomycotina</taxon>
        <taxon>Dothideomycetes</taxon>
        <taxon>Pleosporomycetidae</taxon>
        <taxon>Pleosporales</taxon>
        <taxon>Lindgomycetaceae</taxon>
        <taxon>Clohesyomyces</taxon>
    </lineage>
</organism>
<dbReference type="EMBL" id="MCFA01000019">
    <property type="protein sequence ID" value="ORY16314.1"/>
    <property type="molecule type" value="Genomic_DNA"/>
</dbReference>
<accession>A0A1Y2A1I0</accession>
<gene>
    <name evidence="3" type="ORF">BCR34DRAFT_557626</name>
</gene>
<reference evidence="3 4" key="1">
    <citation type="submission" date="2016-07" db="EMBL/GenBank/DDBJ databases">
        <title>Pervasive Adenine N6-methylation of Active Genes in Fungi.</title>
        <authorList>
            <consortium name="DOE Joint Genome Institute"/>
            <person name="Mondo S.J."/>
            <person name="Dannebaum R.O."/>
            <person name="Kuo R.C."/>
            <person name="Labutti K."/>
            <person name="Haridas S."/>
            <person name="Kuo A."/>
            <person name="Salamov A."/>
            <person name="Ahrendt S.R."/>
            <person name="Lipzen A."/>
            <person name="Sullivan W."/>
            <person name="Andreopoulos W.B."/>
            <person name="Clum A."/>
            <person name="Lindquist E."/>
            <person name="Daum C."/>
            <person name="Ramamoorthy G.K."/>
            <person name="Gryganskyi A."/>
            <person name="Culley D."/>
            <person name="Magnuson J.K."/>
            <person name="James T.Y."/>
            <person name="O'Malley M.A."/>
            <person name="Stajich J.E."/>
            <person name="Spatafora J.W."/>
            <person name="Visel A."/>
            <person name="Grigoriev I.V."/>
        </authorList>
    </citation>
    <scope>NUCLEOTIDE SEQUENCE [LARGE SCALE GENOMIC DNA]</scope>
    <source>
        <strain evidence="3 4">CBS 115471</strain>
    </source>
</reference>
<feature type="region of interest" description="Disordered" evidence="1">
    <location>
        <begin position="214"/>
        <end position="237"/>
    </location>
</feature>
<evidence type="ECO:0000313" key="3">
    <source>
        <dbReference type="EMBL" id="ORY16314.1"/>
    </source>
</evidence>
<evidence type="ECO:0000259" key="2">
    <source>
        <dbReference type="Pfam" id="PF26652"/>
    </source>
</evidence>